<sequence length="109" mass="11815">MNKDYKLIGTLIPVLLVLSVGLYGIPGAVGDSTNQEGIDLIDIWSLQFRGMDNSTEELEVEEEDIPDPADNSNPNNNRPPVYNPQPSNPTTPSNPTPEPEPPSNGDNSE</sequence>
<dbReference type="OrthoDB" id="71612at2157"/>
<evidence type="ECO:0000256" key="1">
    <source>
        <dbReference type="SAM" id="MobiDB-lite"/>
    </source>
</evidence>
<evidence type="ECO:0000313" key="3">
    <source>
        <dbReference type="Proteomes" id="UP000681041"/>
    </source>
</evidence>
<feature type="region of interest" description="Disordered" evidence="1">
    <location>
        <begin position="54"/>
        <end position="109"/>
    </location>
</feature>
<dbReference type="KEGG" id="meme:HYG87_08355"/>
<dbReference type="Proteomes" id="UP000681041">
    <property type="component" value="Chromosome"/>
</dbReference>
<keyword evidence="3" id="KW-1185">Reference proteome</keyword>
<name>A0A8T8K777_9EURY</name>
<feature type="compositionally biased region" description="Pro residues" evidence="1">
    <location>
        <begin position="81"/>
        <end position="102"/>
    </location>
</feature>
<feature type="compositionally biased region" description="Low complexity" evidence="1">
    <location>
        <begin position="68"/>
        <end position="80"/>
    </location>
</feature>
<proteinExistence type="predicted"/>
<gene>
    <name evidence="2" type="ORF">HYG87_08355</name>
</gene>
<dbReference type="EMBL" id="CP058560">
    <property type="protein sequence ID" value="QUH23769.1"/>
    <property type="molecule type" value="Genomic_DNA"/>
</dbReference>
<dbReference type="AlphaFoldDB" id="A0A8T8K777"/>
<protein>
    <submittedName>
        <fullName evidence="2">Uncharacterized protein</fullName>
    </submittedName>
</protein>
<feature type="compositionally biased region" description="Acidic residues" evidence="1">
    <location>
        <begin position="54"/>
        <end position="67"/>
    </location>
</feature>
<dbReference type="GeneID" id="64820770"/>
<dbReference type="RefSeq" id="WP_211532725.1">
    <property type="nucleotide sequence ID" value="NZ_CP058560.1"/>
</dbReference>
<organism evidence="2 3">
    <name type="scientific">Methanobacterium alkalithermotolerans</name>
    <dbReference type="NCBI Taxonomy" id="2731220"/>
    <lineage>
        <taxon>Archaea</taxon>
        <taxon>Methanobacteriati</taxon>
        <taxon>Methanobacteriota</taxon>
        <taxon>Methanomada group</taxon>
        <taxon>Methanobacteria</taxon>
        <taxon>Methanobacteriales</taxon>
        <taxon>Methanobacteriaceae</taxon>
        <taxon>Methanobacterium</taxon>
    </lineage>
</organism>
<accession>A0A8T8K777</accession>
<reference evidence="2" key="1">
    <citation type="submission" date="2020-07" db="EMBL/GenBank/DDBJ databases">
        <title>Methanobacterium. sp. MethCan genome.</title>
        <authorList>
            <person name="Postec A."/>
            <person name="Quemeneur M."/>
        </authorList>
    </citation>
    <scope>NUCLEOTIDE SEQUENCE</scope>
    <source>
        <strain evidence="2">MethCAN</strain>
    </source>
</reference>
<evidence type="ECO:0000313" key="2">
    <source>
        <dbReference type="EMBL" id="QUH23769.1"/>
    </source>
</evidence>